<evidence type="ECO:0000313" key="2">
    <source>
        <dbReference type="EMBL" id="TDW18314.1"/>
    </source>
</evidence>
<dbReference type="AlphaFoldDB" id="A0A4V3G7A4"/>
<keyword evidence="1" id="KW-0472">Membrane</keyword>
<keyword evidence="3" id="KW-1185">Reference proteome</keyword>
<evidence type="ECO:0000313" key="3">
    <source>
        <dbReference type="Proteomes" id="UP000295447"/>
    </source>
</evidence>
<feature type="transmembrane region" description="Helical" evidence="1">
    <location>
        <begin position="45"/>
        <end position="62"/>
    </location>
</feature>
<feature type="transmembrane region" description="Helical" evidence="1">
    <location>
        <begin position="12"/>
        <end position="33"/>
    </location>
</feature>
<reference evidence="2 3" key="1">
    <citation type="submission" date="2019-03" db="EMBL/GenBank/DDBJ databases">
        <title>Genomic Encyclopedia of Type Strains, Phase III (KMG-III): the genomes of soil and plant-associated and newly described type strains.</title>
        <authorList>
            <person name="Whitman W."/>
        </authorList>
    </citation>
    <scope>NUCLEOTIDE SEQUENCE [LARGE SCALE GENOMIC DNA]</scope>
    <source>
        <strain evidence="2 3">VKM Ac-2570</strain>
    </source>
</reference>
<name>A0A4V3G7A4_9ACTN</name>
<organism evidence="2 3">
    <name type="scientific">Kribbella kalugense</name>
    <dbReference type="NCBI Taxonomy" id="2512221"/>
    <lineage>
        <taxon>Bacteria</taxon>
        <taxon>Bacillati</taxon>
        <taxon>Actinomycetota</taxon>
        <taxon>Actinomycetes</taxon>
        <taxon>Propionibacteriales</taxon>
        <taxon>Kribbellaceae</taxon>
        <taxon>Kribbella</taxon>
    </lineage>
</organism>
<keyword evidence="1" id="KW-0812">Transmembrane</keyword>
<protein>
    <submittedName>
        <fullName evidence="2">Uncharacterized protein</fullName>
    </submittedName>
</protein>
<feature type="transmembrane region" description="Helical" evidence="1">
    <location>
        <begin position="116"/>
        <end position="132"/>
    </location>
</feature>
<sequence>MSEIFKGIRPLDYVLAGLMTVAGLLMMAENIGASSTDLPHPLSTTTWAMAPAFLLVTLPILWRRRNILAVVGVTAVTTVAHVLAFGWLTRCGVMLPLTFALAYAVARFAGAWRNQVIGLVGIVVIQLVMLARDSSIDTVAGALVIALPGAALFYGVGVLVQNRVTKQQTAGLAPAHERTVA</sequence>
<feature type="transmembrane region" description="Helical" evidence="1">
    <location>
        <begin position="138"/>
        <end position="160"/>
    </location>
</feature>
<dbReference type="RefSeq" id="WP_134121315.1">
    <property type="nucleotide sequence ID" value="NZ_SODF01000002.1"/>
</dbReference>
<evidence type="ECO:0000256" key="1">
    <source>
        <dbReference type="SAM" id="Phobius"/>
    </source>
</evidence>
<proteinExistence type="predicted"/>
<gene>
    <name evidence="2" type="ORF">EV650_4898</name>
</gene>
<dbReference type="Proteomes" id="UP000295447">
    <property type="component" value="Unassembled WGS sequence"/>
</dbReference>
<dbReference type="OrthoDB" id="3825787at2"/>
<feature type="transmembrane region" description="Helical" evidence="1">
    <location>
        <begin position="67"/>
        <end position="87"/>
    </location>
</feature>
<accession>A0A4V3G7A4</accession>
<dbReference type="EMBL" id="SODF01000002">
    <property type="protein sequence ID" value="TDW18314.1"/>
    <property type="molecule type" value="Genomic_DNA"/>
</dbReference>
<keyword evidence="1" id="KW-1133">Transmembrane helix</keyword>
<comment type="caution">
    <text evidence="2">The sequence shown here is derived from an EMBL/GenBank/DDBJ whole genome shotgun (WGS) entry which is preliminary data.</text>
</comment>